<dbReference type="Proteomes" id="UP000499080">
    <property type="component" value="Unassembled WGS sequence"/>
</dbReference>
<organism evidence="1 2">
    <name type="scientific">Araneus ventricosus</name>
    <name type="common">Orbweaver spider</name>
    <name type="synonym">Epeira ventricosa</name>
    <dbReference type="NCBI Taxonomy" id="182803"/>
    <lineage>
        <taxon>Eukaryota</taxon>
        <taxon>Metazoa</taxon>
        <taxon>Ecdysozoa</taxon>
        <taxon>Arthropoda</taxon>
        <taxon>Chelicerata</taxon>
        <taxon>Arachnida</taxon>
        <taxon>Araneae</taxon>
        <taxon>Araneomorphae</taxon>
        <taxon>Entelegynae</taxon>
        <taxon>Araneoidea</taxon>
        <taxon>Araneidae</taxon>
        <taxon>Araneus</taxon>
    </lineage>
</organism>
<protein>
    <submittedName>
        <fullName evidence="1">Uncharacterized protein</fullName>
    </submittedName>
</protein>
<evidence type="ECO:0000313" key="2">
    <source>
        <dbReference type="Proteomes" id="UP000499080"/>
    </source>
</evidence>
<sequence length="91" mass="10112">MPMWGPVCQHFALEARLGSRKPCPWAVAYFNYLIIRPWGRYLNILAVGELLPQFTLKEASLNYAAPRGGVGIDAPGVNVAGEEEDETESKY</sequence>
<comment type="caution">
    <text evidence="1">The sequence shown here is derived from an EMBL/GenBank/DDBJ whole genome shotgun (WGS) entry which is preliminary data.</text>
</comment>
<evidence type="ECO:0000313" key="1">
    <source>
        <dbReference type="EMBL" id="GBL82655.1"/>
    </source>
</evidence>
<name>A0A4Y2ATZ7_ARAVE</name>
<reference evidence="1 2" key="1">
    <citation type="journal article" date="2019" name="Sci. Rep.">
        <title>Orb-weaving spider Araneus ventricosus genome elucidates the spidroin gene catalogue.</title>
        <authorList>
            <person name="Kono N."/>
            <person name="Nakamura H."/>
            <person name="Ohtoshi R."/>
            <person name="Moran D.A.P."/>
            <person name="Shinohara A."/>
            <person name="Yoshida Y."/>
            <person name="Fujiwara M."/>
            <person name="Mori M."/>
            <person name="Tomita M."/>
            <person name="Arakawa K."/>
        </authorList>
    </citation>
    <scope>NUCLEOTIDE SEQUENCE [LARGE SCALE GENOMIC DNA]</scope>
</reference>
<keyword evidence="2" id="KW-1185">Reference proteome</keyword>
<accession>A0A4Y2ATZ7</accession>
<dbReference type="AlphaFoldDB" id="A0A4Y2ATZ7"/>
<gene>
    <name evidence="1" type="ORF">AVEN_263728_1</name>
</gene>
<proteinExistence type="predicted"/>
<dbReference type="EMBL" id="BGPR01000029">
    <property type="protein sequence ID" value="GBL82655.1"/>
    <property type="molecule type" value="Genomic_DNA"/>
</dbReference>